<sequence>MFEDAEDLSSILSVRSRLRHVGFSQREQLSEHDRHIFSYHACFHMIHALEQRIDNFSQLIVSGYWPIKSELTPLPFLEYVLSQGGRLALPAVIDKTTMVFRSYSLNDPLERMAFNTFGPEEKQAILVPNIVIVPLLAFDRQGHRLGYGKGYYDRALFALKAQGHSVQLWGLGFSCQEVPSIPAIEHDLVLHGIFTEKDFFEC</sequence>
<keyword evidence="3 4" id="KW-0067">ATP-binding</keyword>
<dbReference type="NCBIfam" id="TIGR02727">
    <property type="entry name" value="MTHFS_bact"/>
    <property type="match status" value="1"/>
</dbReference>
<dbReference type="GO" id="GO:0009396">
    <property type="term" value="P:folic acid-containing compound biosynthetic process"/>
    <property type="evidence" value="ECO:0007669"/>
    <property type="project" value="TreeGrafter"/>
</dbReference>
<dbReference type="KEGG" id="banc:PU02_0271"/>
<gene>
    <name evidence="6" type="ORF">PU02_0271</name>
</gene>
<evidence type="ECO:0000256" key="2">
    <source>
        <dbReference type="ARBA" id="ARBA00022741"/>
    </source>
</evidence>
<dbReference type="AlphaFoldDB" id="A0A0M3T2P3"/>
<name>A0A0M3T2P3_9HYPH</name>
<dbReference type="InterPro" id="IPR024185">
    <property type="entry name" value="FTHF_cligase-like_sf"/>
</dbReference>
<dbReference type="PANTHER" id="PTHR23407">
    <property type="entry name" value="ATPASE INHIBITOR/5-FORMYLTETRAHYDROFOLATE CYCLO-LIGASE"/>
    <property type="match status" value="1"/>
</dbReference>
<keyword evidence="6" id="KW-0436">Ligase</keyword>
<dbReference type="EMBL" id="CP010401">
    <property type="protein sequence ID" value="ALE03085.1"/>
    <property type="molecule type" value="Genomic_DNA"/>
</dbReference>
<dbReference type="STRING" id="1318743.PU02_0271"/>
<protein>
    <recommendedName>
        <fullName evidence="5">5-formyltetrahydrofolate cyclo-ligase</fullName>
        <ecNumber evidence="5">6.3.3.2</ecNumber>
    </recommendedName>
</protein>
<keyword evidence="5" id="KW-0460">Magnesium</keyword>
<reference evidence="6 7" key="1">
    <citation type="journal article" date="2015" name="Genome Announc.">
        <title>Complete Genome Sequence of Bartonella ancashensis Strain 20.00, Isolated from the Blood of a Patient with Verruga Peruana.</title>
        <authorList>
            <person name="Hang J."/>
            <person name="Mullins K.E."/>
            <person name="Clifford R.J."/>
            <person name="Onmus-Leone F."/>
            <person name="Yang Y."/>
            <person name="Jiang J."/>
            <person name="Leguia M."/>
            <person name="Kasper M.R."/>
            <person name="Maguina C."/>
            <person name="Lesho E.P."/>
            <person name="Jarman R.G."/>
            <person name="Richards A.L."/>
            <person name="Blazes D."/>
        </authorList>
    </citation>
    <scope>NUCLEOTIDE SEQUENCE [LARGE SCALE GENOMIC DNA]</scope>
    <source>
        <strain evidence="6 7">20.00</strain>
    </source>
</reference>
<evidence type="ECO:0000256" key="4">
    <source>
        <dbReference type="PIRSR" id="PIRSR006806-1"/>
    </source>
</evidence>
<evidence type="ECO:0000313" key="6">
    <source>
        <dbReference type="EMBL" id="ALE03085.1"/>
    </source>
</evidence>
<keyword evidence="7" id="KW-1185">Reference proteome</keyword>
<evidence type="ECO:0000256" key="1">
    <source>
        <dbReference type="ARBA" id="ARBA00010638"/>
    </source>
</evidence>
<dbReference type="PANTHER" id="PTHR23407:SF1">
    <property type="entry name" value="5-FORMYLTETRAHYDROFOLATE CYCLO-LIGASE"/>
    <property type="match status" value="1"/>
</dbReference>
<dbReference type="Pfam" id="PF01812">
    <property type="entry name" value="5-FTHF_cyc-lig"/>
    <property type="match status" value="1"/>
</dbReference>
<dbReference type="PIRSF" id="PIRSF006806">
    <property type="entry name" value="FTHF_cligase"/>
    <property type="match status" value="1"/>
</dbReference>
<comment type="cofactor">
    <cofactor evidence="5">
        <name>Mg(2+)</name>
        <dbReference type="ChEBI" id="CHEBI:18420"/>
    </cofactor>
</comment>
<dbReference type="GO" id="GO:0046872">
    <property type="term" value="F:metal ion binding"/>
    <property type="evidence" value="ECO:0007669"/>
    <property type="project" value="UniProtKB-KW"/>
</dbReference>
<dbReference type="GO" id="GO:0030272">
    <property type="term" value="F:5-formyltetrahydrofolate cyclo-ligase activity"/>
    <property type="evidence" value="ECO:0007669"/>
    <property type="project" value="UniProtKB-EC"/>
</dbReference>
<comment type="similarity">
    <text evidence="1 5">Belongs to the 5-formyltetrahydrofolate cyclo-ligase family.</text>
</comment>
<proteinExistence type="inferred from homology"/>
<dbReference type="GO" id="GO:0035999">
    <property type="term" value="P:tetrahydrofolate interconversion"/>
    <property type="evidence" value="ECO:0007669"/>
    <property type="project" value="TreeGrafter"/>
</dbReference>
<dbReference type="RefSeq" id="WP_053944606.1">
    <property type="nucleotide sequence ID" value="NZ_CP010401.1"/>
</dbReference>
<dbReference type="Proteomes" id="UP000057213">
    <property type="component" value="Chromosome"/>
</dbReference>
<dbReference type="PATRIC" id="fig|1318743.3.peg.284"/>
<dbReference type="EC" id="6.3.3.2" evidence="5"/>
<dbReference type="Gene3D" id="3.40.50.10420">
    <property type="entry name" value="NagB/RpiA/CoA transferase-like"/>
    <property type="match status" value="1"/>
</dbReference>
<feature type="binding site" evidence="4">
    <location>
        <begin position="144"/>
        <end position="152"/>
    </location>
    <ligand>
        <name>ATP</name>
        <dbReference type="ChEBI" id="CHEBI:30616"/>
    </ligand>
</feature>
<dbReference type="GO" id="GO:0005524">
    <property type="term" value="F:ATP binding"/>
    <property type="evidence" value="ECO:0007669"/>
    <property type="project" value="UniProtKB-KW"/>
</dbReference>
<comment type="catalytic activity">
    <reaction evidence="5">
        <text>(6S)-5-formyl-5,6,7,8-tetrahydrofolate + ATP = (6R)-5,10-methenyltetrahydrofolate + ADP + phosphate</text>
        <dbReference type="Rhea" id="RHEA:10488"/>
        <dbReference type="ChEBI" id="CHEBI:30616"/>
        <dbReference type="ChEBI" id="CHEBI:43474"/>
        <dbReference type="ChEBI" id="CHEBI:57455"/>
        <dbReference type="ChEBI" id="CHEBI:57457"/>
        <dbReference type="ChEBI" id="CHEBI:456216"/>
        <dbReference type="EC" id="6.3.3.2"/>
    </reaction>
</comment>
<dbReference type="InterPro" id="IPR037171">
    <property type="entry name" value="NagB/RpiA_transferase-like"/>
</dbReference>
<dbReference type="OrthoDB" id="9801938at2"/>
<evidence type="ECO:0000313" key="7">
    <source>
        <dbReference type="Proteomes" id="UP000057213"/>
    </source>
</evidence>
<feature type="binding site" evidence="4">
    <location>
        <position position="70"/>
    </location>
    <ligand>
        <name>substrate</name>
    </ligand>
</feature>
<keyword evidence="5" id="KW-0479">Metal-binding</keyword>
<organism evidence="6 7">
    <name type="scientific">Bartonella ancashensis</name>
    <dbReference type="NCBI Taxonomy" id="1318743"/>
    <lineage>
        <taxon>Bacteria</taxon>
        <taxon>Pseudomonadati</taxon>
        <taxon>Pseudomonadota</taxon>
        <taxon>Alphaproteobacteria</taxon>
        <taxon>Hyphomicrobiales</taxon>
        <taxon>Bartonellaceae</taxon>
        <taxon>Bartonella</taxon>
    </lineage>
</organism>
<keyword evidence="2 4" id="KW-0547">Nucleotide-binding</keyword>
<dbReference type="SUPFAM" id="SSF100950">
    <property type="entry name" value="NagB/RpiA/CoA transferase-like"/>
    <property type="match status" value="1"/>
</dbReference>
<evidence type="ECO:0000256" key="5">
    <source>
        <dbReference type="RuleBase" id="RU361279"/>
    </source>
</evidence>
<evidence type="ECO:0000256" key="3">
    <source>
        <dbReference type="ARBA" id="ARBA00022840"/>
    </source>
</evidence>
<accession>A0A0M3T2P3</accession>
<dbReference type="InterPro" id="IPR002698">
    <property type="entry name" value="FTHF_cligase"/>
</dbReference>